<dbReference type="SUPFAM" id="SSF53850">
    <property type="entry name" value="Periplasmic binding protein-like II"/>
    <property type="match status" value="1"/>
</dbReference>
<reference evidence="2 3" key="1">
    <citation type="journal article" date="2015" name="Genome Announc.">
        <title>Genome Sequence of a Sulfate-Reducing Thermophilic Bacterium, Thermodesulfobacterium commune DSM 2178T (Phylum Thermodesulfobacteria).</title>
        <authorList>
            <person name="Bhatnagar S."/>
            <person name="Badger J.H."/>
            <person name="Madupu R."/>
            <person name="Khouri H.M."/>
            <person name="O'Connor E.M."/>
            <person name="Robb F.T."/>
            <person name="Ward N.L."/>
            <person name="Eisen J.A."/>
        </authorList>
    </citation>
    <scope>NUCLEOTIDE SEQUENCE [LARGE SCALE GENOMIC DNA]</scope>
    <source>
        <strain evidence="2 3">DSM 2178</strain>
    </source>
</reference>
<proteinExistence type="predicted"/>
<keyword evidence="3" id="KW-1185">Reference proteome</keyword>
<dbReference type="InterPro" id="IPR052738">
    <property type="entry name" value="ABC-Tungstate_binding"/>
</dbReference>
<dbReference type="Proteomes" id="UP000028481">
    <property type="component" value="Chromosome"/>
</dbReference>
<dbReference type="KEGG" id="tcm:HL41_04540"/>
<dbReference type="eggNOG" id="COG2998">
    <property type="taxonomic scope" value="Bacteria"/>
</dbReference>
<dbReference type="HOGENOM" id="CLU_061511_0_0_0"/>
<evidence type="ECO:0000313" key="3">
    <source>
        <dbReference type="Proteomes" id="UP000028481"/>
    </source>
</evidence>
<dbReference type="Pfam" id="PF12849">
    <property type="entry name" value="PBP_like_2"/>
    <property type="match status" value="1"/>
</dbReference>
<protein>
    <submittedName>
        <fullName evidence="2">Tungsten ABC transporter substrate-binding protein</fullName>
    </submittedName>
</protein>
<dbReference type="EMBL" id="CP008796">
    <property type="protein sequence ID" value="AIH04090.1"/>
    <property type="molecule type" value="Genomic_DNA"/>
</dbReference>
<organism evidence="2 3">
    <name type="scientific">Thermodesulfobacterium commune DSM 2178</name>
    <dbReference type="NCBI Taxonomy" id="289377"/>
    <lineage>
        <taxon>Bacteria</taxon>
        <taxon>Pseudomonadati</taxon>
        <taxon>Thermodesulfobacteriota</taxon>
        <taxon>Thermodesulfobacteria</taxon>
        <taxon>Thermodesulfobacteriales</taxon>
        <taxon>Thermodesulfobacteriaceae</taxon>
        <taxon>Thermodesulfobacterium</taxon>
    </lineage>
</organism>
<dbReference type="PANTHER" id="PTHR37945:SF1">
    <property type="entry name" value="EXTRACELLULAR TUNGSTATE BINDING PROTEIN"/>
    <property type="match status" value="1"/>
</dbReference>
<gene>
    <name evidence="2" type="ORF">HL41_04540</name>
</gene>
<dbReference type="InterPro" id="IPR024370">
    <property type="entry name" value="PBP_domain"/>
</dbReference>
<dbReference type="RefSeq" id="WP_038061690.1">
    <property type="nucleotide sequence ID" value="NZ_CP008796.1"/>
</dbReference>
<evidence type="ECO:0000313" key="2">
    <source>
        <dbReference type="EMBL" id="AIH04090.1"/>
    </source>
</evidence>
<feature type="domain" description="PBP" evidence="1">
    <location>
        <begin position="27"/>
        <end position="249"/>
    </location>
</feature>
<dbReference type="PaxDb" id="289377-HL41_04540"/>
<dbReference type="PANTHER" id="PTHR37945">
    <property type="entry name" value="EXTRACELLULAR TUNGSTATE BINDING PROTEIN"/>
    <property type="match status" value="1"/>
</dbReference>
<accession>A0A075WSX4</accession>
<dbReference type="Gene3D" id="3.40.190.10">
    <property type="entry name" value="Periplasmic binding protein-like II"/>
    <property type="match status" value="2"/>
</dbReference>
<evidence type="ECO:0000259" key="1">
    <source>
        <dbReference type="Pfam" id="PF12849"/>
    </source>
</evidence>
<dbReference type="AlphaFoldDB" id="A0A075WSX4"/>
<name>A0A075WSX4_9BACT</name>
<dbReference type="STRING" id="289377.HL41_04540"/>
<sequence>MKIKAILLVVFLLLFFTDSVFAKEKMLILGTTTSVENSGLLSYLLPQFEKKTGIKVKVVARGTGAVLEMGKRGDVDAVFVHAKDLELQAIKEGFFVNRKEVCYNDFIIVGPKHDPAKIKGSKDVVSTFKQIAQARAFFVSRGDRSGTHFKELKIWELAGLNPKGKPWYLESGQGMEKTLFIANEKDAYTLTDRGTWLATKGRLKYLTVLFEGDPLLYNVYSVMAVNPKKHPYVNYEGAMKFIDWITSPEGQKLIGSFKDNLGNVLFIPKYR</sequence>